<evidence type="ECO:0000256" key="1">
    <source>
        <dbReference type="SAM" id="MobiDB-lite"/>
    </source>
</evidence>
<protein>
    <recommendedName>
        <fullName evidence="2">Halobacterial output domain-containing protein</fullName>
    </recommendedName>
</protein>
<proteinExistence type="predicted"/>
<organism evidence="3 4">
    <name type="scientific">Natrinema versiforme JCM 10478</name>
    <dbReference type="NCBI Taxonomy" id="1227496"/>
    <lineage>
        <taxon>Archaea</taxon>
        <taxon>Methanobacteriati</taxon>
        <taxon>Methanobacteriota</taxon>
        <taxon>Stenosarchaea group</taxon>
        <taxon>Halobacteria</taxon>
        <taxon>Halobacteriales</taxon>
        <taxon>Natrialbaceae</taxon>
        <taxon>Natrinema</taxon>
    </lineage>
</organism>
<dbReference type="OrthoDB" id="221929at2157"/>
<dbReference type="RefSeq" id="WP_006431030.1">
    <property type="nucleotide sequence ID" value="NZ_AOID01000028.1"/>
</dbReference>
<keyword evidence="4" id="KW-1185">Reference proteome</keyword>
<feature type="region of interest" description="Disordered" evidence="1">
    <location>
        <begin position="1"/>
        <end position="25"/>
    </location>
</feature>
<dbReference type="Pfam" id="PF18545">
    <property type="entry name" value="HalOD1"/>
    <property type="match status" value="1"/>
</dbReference>
<feature type="non-terminal residue" evidence="3">
    <location>
        <position position="92"/>
    </location>
</feature>
<sequence length="92" mass="10402">MTRKNTTSRDEIPTLETDDGTYTGRYDWDGEDTPASAIVQAVAAVRSTDPASMRPLYAVVDTDAVNRLFDRRPGTRPDRLSVRYERCEVTVY</sequence>
<dbReference type="InterPro" id="IPR040624">
    <property type="entry name" value="HalOD1"/>
</dbReference>
<evidence type="ECO:0000259" key="2">
    <source>
        <dbReference type="Pfam" id="PF18545"/>
    </source>
</evidence>
<evidence type="ECO:0000313" key="3">
    <source>
        <dbReference type="EMBL" id="ELY67606.1"/>
    </source>
</evidence>
<gene>
    <name evidence="3" type="ORF">C489_09747</name>
</gene>
<dbReference type="EMBL" id="AOID01000028">
    <property type="protein sequence ID" value="ELY67606.1"/>
    <property type="molecule type" value="Genomic_DNA"/>
</dbReference>
<dbReference type="AlphaFoldDB" id="L9Y1P9"/>
<evidence type="ECO:0000313" key="4">
    <source>
        <dbReference type="Proteomes" id="UP000011632"/>
    </source>
</evidence>
<name>L9Y1P9_9EURY</name>
<reference evidence="3 4" key="1">
    <citation type="journal article" date="2014" name="PLoS Genet.">
        <title>Phylogenetically driven sequencing of extremely halophilic archaea reveals strategies for static and dynamic osmo-response.</title>
        <authorList>
            <person name="Becker E.A."/>
            <person name="Seitzer P.M."/>
            <person name="Tritt A."/>
            <person name="Larsen D."/>
            <person name="Krusor M."/>
            <person name="Yao A.I."/>
            <person name="Wu D."/>
            <person name="Madern D."/>
            <person name="Eisen J.A."/>
            <person name="Darling A.E."/>
            <person name="Facciotti M.T."/>
        </authorList>
    </citation>
    <scope>NUCLEOTIDE SEQUENCE [LARGE SCALE GENOMIC DNA]</scope>
    <source>
        <strain evidence="3 4">JCM 10478</strain>
    </source>
</reference>
<feature type="domain" description="Halobacterial output" evidence="2">
    <location>
        <begin position="31"/>
        <end position="92"/>
    </location>
</feature>
<accession>L9Y1P9</accession>
<dbReference type="Proteomes" id="UP000011632">
    <property type="component" value="Unassembled WGS sequence"/>
</dbReference>
<comment type="caution">
    <text evidence="3">The sequence shown here is derived from an EMBL/GenBank/DDBJ whole genome shotgun (WGS) entry which is preliminary data.</text>
</comment>